<feature type="domain" description="Bacterial repeat" evidence="2">
    <location>
        <begin position="182"/>
        <end position="241"/>
    </location>
</feature>
<feature type="domain" description="Bacterial repeat" evidence="2">
    <location>
        <begin position="830"/>
        <end position="907"/>
    </location>
</feature>
<feature type="domain" description="Bacterial repeat" evidence="2">
    <location>
        <begin position="435"/>
        <end position="491"/>
    </location>
</feature>
<protein>
    <submittedName>
        <fullName evidence="3">Flagellar hook-length control protein FliK</fullName>
    </submittedName>
</protein>
<feature type="signal peptide" evidence="1">
    <location>
        <begin position="1"/>
        <end position="16"/>
    </location>
</feature>
<dbReference type="InterPro" id="IPR016186">
    <property type="entry name" value="C-type_lectin-like/link_sf"/>
</dbReference>
<dbReference type="InterPro" id="IPR044060">
    <property type="entry name" value="Bacterial_rp_domain"/>
</dbReference>
<dbReference type="EMBL" id="CP011125">
    <property type="protein sequence ID" value="AKF10903.1"/>
    <property type="molecule type" value="Genomic_DNA"/>
</dbReference>
<dbReference type="Gene3D" id="3.10.100.10">
    <property type="entry name" value="Mannose-Binding Protein A, subunit A"/>
    <property type="match status" value="2"/>
</dbReference>
<feature type="chain" id="PRO_5002512813" evidence="1">
    <location>
        <begin position="17"/>
        <end position="1341"/>
    </location>
</feature>
<dbReference type="SUPFAM" id="SSF56436">
    <property type="entry name" value="C-type lectin-like"/>
    <property type="match status" value="2"/>
</dbReference>
<feature type="domain" description="Bacterial repeat" evidence="2">
    <location>
        <begin position="85"/>
        <end position="150"/>
    </location>
</feature>
<keyword evidence="1" id="KW-0732">Signal</keyword>
<keyword evidence="3" id="KW-0282">Flagellum</keyword>
<feature type="domain" description="Bacterial repeat" evidence="2">
    <location>
        <begin position="354"/>
        <end position="407"/>
    </location>
</feature>
<evidence type="ECO:0000313" key="4">
    <source>
        <dbReference type="Proteomes" id="UP000034883"/>
    </source>
</evidence>
<keyword evidence="3" id="KW-0966">Cell projection</keyword>
<keyword evidence="4" id="KW-1185">Reference proteome</keyword>
<evidence type="ECO:0000256" key="1">
    <source>
        <dbReference type="SAM" id="SignalP"/>
    </source>
</evidence>
<organism evidence="3 4">
    <name type="scientific">Sandaracinus amylolyticus</name>
    <dbReference type="NCBI Taxonomy" id="927083"/>
    <lineage>
        <taxon>Bacteria</taxon>
        <taxon>Pseudomonadati</taxon>
        <taxon>Myxococcota</taxon>
        <taxon>Polyangia</taxon>
        <taxon>Polyangiales</taxon>
        <taxon>Sandaracinaceae</taxon>
        <taxon>Sandaracinus</taxon>
    </lineage>
</organism>
<dbReference type="STRING" id="927083.DB32_008052"/>
<feature type="domain" description="Bacterial repeat" evidence="2">
    <location>
        <begin position="248"/>
        <end position="321"/>
    </location>
</feature>
<dbReference type="Proteomes" id="UP000034883">
    <property type="component" value="Chromosome"/>
</dbReference>
<feature type="domain" description="Bacterial repeat" evidence="2">
    <location>
        <begin position="937"/>
        <end position="996"/>
    </location>
</feature>
<keyword evidence="3" id="KW-0969">Cilium</keyword>
<dbReference type="InterPro" id="IPR016187">
    <property type="entry name" value="CTDL_fold"/>
</dbReference>
<dbReference type="Pfam" id="PF18998">
    <property type="entry name" value="Flg_new_2"/>
    <property type="match status" value="11"/>
</dbReference>
<accession>A0A0F6YMN3</accession>
<feature type="domain" description="Bacterial repeat" evidence="2">
    <location>
        <begin position="686"/>
        <end position="745"/>
    </location>
</feature>
<feature type="domain" description="Bacterial repeat" evidence="2">
    <location>
        <begin position="501"/>
        <end position="576"/>
    </location>
</feature>
<feature type="domain" description="Bacterial repeat" evidence="2">
    <location>
        <begin position="756"/>
        <end position="827"/>
    </location>
</feature>
<gene>
    <name evidence="3" type="ORF">DB32_008052</name>
</gene>
<dbReference type="KEGG" id="samy:DB32_008052"/>
<reference evidence="3 4" key="1">
    <citation type="submission" date="2015-03" db="EMBL/GenBank/DDBJ databases">
        <title>Genome assembly of Sandaracinus amylolyticus DSM 53668.</title>
        <authorList>
            <person name="Sharma G."/>
            <person name="Subramanian S."/>
        </authorList>
    </citation>
    <scope>NUCLEOTIDE SEQUENCE [LARGE SCALE GENOMIC DNA]</scope>
    <source>
        <strain evidence="3 4">DSM 53668</strain>
    </source>
</reference>
<sequence>MSMKKLVVGLVALALAAPGCTLSTNFDGYFTAGDDGGADGGGQRDDARVAMDAEPEDAAADDASADGSLDGRAGHVLTIAFDGEGAGTVTSSDGMIDCGDTCSASYAPDTLVTLTLAPDENSTFVGWSDEGCDDASLTCEVTMDMARTITVRLDIRQVQVAIAVSGDGSGSVASSDGAITCDGSAAGTCSGTYAAGTMLTFTATPSGTSVFAGWSGGGCTGTGACAITLTEDVTIGAAFDRDRRSLNVTLAGTGSGGVTSSPAGIDCGIDCSESYPAGTMVTLGATPSSDSTFAGWSGACTGTGACTVTMSEARTVTATFTLRRYTLTIQRGGNGAGSVFSTSPAGLINCGATCSAMRDHGDVVALQATEAVGSTFSGWSGGGCDPTTPVCFVSLTSNTTITANFTLDRHTVSVAYAVDDGAGTVTSAPSGISCTTGGSTGCLASFDHDTSVTLTASPSVGSSFVQWSGACAGTSTTCVVTTNADRAVTAQMRRNRYTVSVSKSGGGTGTVSGSGIDCGGTCSTQIAHGESVSLTAMASPGSTFAGWGGACASAGSSTSCTVPITDAASVSATFTLGTNVLTVTRVGSGTVSSSPSGIDCGTTCGASFTNGQTITLTATPATGSTFSGWSSGPCTGTGTCTVTMGTTPIGVTATFAPIRHTLTVSRGGTGAGSITSMPSGIACPPTATCSAQFDHGTMVTLGATASTGSTFSGWSGAPTGTCAGTGPCTVTMDQARMIGATFALNAYRLDVVREGGGGGTVTSNPSGISCGTDCDHTYNHGTAITLTAAPATGSTFAGWTGATGCGTSATCVVTLAAATTVRARFELDRYTLAVTRAGSGTVVSSDSTISCGATCSATYDHGASVTLSATPATGYRFAGWSGATCSGTGSCVVSMTAAQSVTATFVQQVTLTVRPGPEIGGRDPVVTSDVGNIRCFANGSTSGCSDTFDAGTTVRLAASAPGWAVFDGWSGVATCSRGTTCAVTLGASTSVSASFVQLGNVVFVTSATYVGDLGGPARADDICVEHARSAGLPPVQYRAWLSTSSQSAQDRGIDGVDGYVRPDGLPVAYIAKDLVTGTLRHPIGLDETGTPVPVPALAWTGTMHDGSIATETCDNWLSARTTSTAVVGHVERGGGEWTAALRGADGIDCSVPRRLYCFGVGATYPARTPLPVANAGYAFVSSRAFTGSATVATMDSGCQMDATAAGFSGTYVAFVSTPTQSAGARITYAGPFYRPDGWLVGGRPQLVSAMGRLATTMNQLASGDPYANAPGWMPAMVWTGHANGSPSGAAGGMQTCAGWTSSGALSSGRRGVAAGASWNRWGEAELGTCSQALPVYCVRQN</sequence>
<evidence type="ECO:0000259" key="2">
    <source>
        <dbReference type="Pfam" id="PF18998"/>
    </source>
</evidence>
<feature type="domain" description="Bacterial repeat" evidence="2">
    <location>
        <begin position="581"/>
        <end position="658"/>
    </location>
</feature>
<proteinExistence type="predicted"/>
<evidence type="ECO:0000313" key="3">
    <source>
        <dbReference type="EMBL" id="AKF10903.1"/>
    </source>
</evidence>
<name>A0A0F6YMN3_9BACT</name>